<protein>
    <recommendedName>
        <fullName evidence="6 7">Peptidyl-tRNA hydrolase</fullName>
        <shortName evidence="7">Pth</shortName>
        <ecNumber evidence="1 7">3.1.1.29</ecNumber>
    </recommendedName>
</protein>
<keyword evidence="7" id="KW-0963">Cytoplasm</keyword>
<feature type="binding site" evidence="7">
    <location>
        <position position="73"/>
    </location>
    <ligand>
        <name>tRNA</name>
        <dbReference type="ChEBI" id="CHEBI:17843"/>
    </ligand>
</feature>
<gene>
    <name evidence="7" type="primary">pth</name>
    <name evidence="9" type="ORF">CEW83_11185</name>
</gene>
<feature type="region of interest" description="Disordered" evidence="8">
    <location>
        <begin position="189"/>
        <end position="226"/>
    </location>
</feature>
<evidence type="ECO:0000313" key="9">
    <source>
        <dbReference type="EMBL" id="AWI75707.1"/>
    </source>
</evidence>
<dbReference type="PANTHER" id="PTHR17224">
    <property type="entry name" value="PEPTIDYL-TRNA HYDROLASE"/>
    <property type="match status" value="1"/>
</dbReference>
<comment type="function">
    <text evidence="7">Hydrolyzes ribosome-free peptidyl-tRNAs (with 1 or more amino acids incorporated), which drop off the ribosome during protein synthesis, or as a result of ribosome stalling.</text>
</comment>
<dbReference type="KEGG" id="acom:CEW83_11185"/>
<dbReference type="InterPro" id="IPR018171">
    <property type="entry name" value="Pept_tRNA_hydro_CS"/>
</dbReference>
<accession>A0A2U8GPZ1</accession>
<dbReference type="AlphaFoldDB" id="A0A2U8GPZ1"/>
<evidence type="ECO:0000256" key="6">
    <source>
        <dbReference type="ARBA" id="ARBA00050038"/>
    </source>
</evidence>
<keyword evidence="2 7" id="KW-0820">tRNA-binding</keyword>
<dbReference type="CDD" id="cd00462">
    <property type="entry name" value="PTH"/>
    <property type="match status" value="1"/>
</dbReference>
<keyword evidence="10" id="KW-1185">Reference proteome</keyword>
<organism evidence="9 10">
    <name type="scientific">Parazoarcus communis</name>
    <dbReference type="NCBI Taxonomy" id="41977"/>
    <lineage>
        <taxon>Bacteria</taxon>
        <taxon>Pseudomonadati</taxon>
        <taxon>Pseudomonadota</taxon>
        <taxon>Betaproteobacteria</taxon>
        <taxon>Rhodocyclales</taxon>
        <taxon>Zoogloeaceae</taxon>
        <taxon>Parazoarcus</taxon>
    </lineage>
</organism>
<dbReference type="SUPFAM" id="SSF53178">
    <property type="entry name" value="Peptidyl-tRNA hydrolase-like"/>
    <property type="match status" value="1"/>
</dbReference>
<feature type="binding site" evidence="7">
    <location>
        <position position="71"/>
    </location>
    <ligand>
        <name>tRNA</name>
        <dbReference type="ChEBI" id="CHEBI:17843"/>
    </ligand>
</feature>
<dbReference type="GO" id="GO:0072344">
    <property type="term" value="P:rescue of stalled ribosome"/>
    <property type="evidence" value="ECO:0007669"/>
    <property type="project" value="UniProtKB-UniRule"/>
</dbReference>
<evidence type="ECO:0000256" key="3">
    <source>
        <dbReference type="ARBA" id="ARBA00022801"/>
    </source>
</evidence>
<dbReference type="GO" id="GO:0005737">
    <property type="term" value="C:cytoplasm"/>
    <property type="evidence" value="ECO:0007669"/>
    <property type="project" value="UniProtKB-SubCell"/>
</dbReference>
<dbReference type="Proteomes" id="UP000244930">
    <property type="component" value="Chromosome"/>
</dbReference>
<evidence type="ECO:0000256" key="7">
    <source>
        <dbReference type="HAMAP-Rule" id="MF_00083"/>
    </source>
</evidence>
<keyword evidence="4 7" id="KW-0694">RNA-binding</keyword>
<comment type="function">
    <text evidence="7">Catalyzes the release of premature peptidyl moieties from peptidyl-tRNA molecules trapped in stalled 50S ribosomal subunits, and thus maintains levels of free tRNAs and 50S ribosomes.</text>
</comment>
<dbReference type="HAMAP" id="MF_00083">
    <property type="entry name" value="Pept_tRNA_hydro_bact"/>
    <property type="match status" value="1"/>
</dbReference>
<comment type="catalytic activity">
    <reaction evidence="7">
        <text>an N-acyl-L-alpha-aminoacyl-tRNA + H2O = an N-acyl-L-amino acid + a tRNA + H(+)</text>
        <dbReference type="Rhea" id="RHEA:54448"/>
        <dbReference type="Rhea" id="RHEA-COMP:10123"/>
        <dbReference type="Rhea" id="RHEA-COMP:13883"/>
        <dbReference type="ChEBI" id="CHEBI:15377"/>
        <dbReference type="ChEBI" id="CHEBI:15378"/>
        <dbReference type="ChEBI" id="CHEBI:59874"/>
        <dbReference type="ChEBI" id="CHEBI:78442"/>
        <dbReference type="ChEBI" id="CHEBI:138191"/>
        <dbReference type="EC" id="3.1.1.29"/>
    </reaction>
</comment>
<comment type="similarity">
    <text evidence="5 7">Belongs to the PTH family.</text>
</comment>
<comment type="subcellular location">
    <subcellularLocation>
        <location evidence="7">Cytoplasm</location>
    </subcellularLocation>
</comment>
<name>A0A2U8GPZ1_9RHOO</name>
<dbReference type="FunFam" id="3.40.50.1470:FF:000001">
    <property type="entry name" value="Peptidyl-tRNA hydrolase"/>
    <property type="match status" value="1"/>
</dbReference>
<dbReference type="InterPro" id="IPR036416">
    <property type="entry name" value="Pept_tRNA_hydro_sf"/>
</dbReference>
<evidence type="ECO:0000256" key="2">
    <source>
        <dbReference type="ARBA" id="ARBA00022555"/>
    </source>
</evidence>
<dbReference type="Pfam" id="PF01195">
    <property type="entry name" value="Pept_tRNA_hydro"/>
    <property type="match status" value="1"/>
</dbReference>
<dbReference type="GO" id="GO:0000049">
    <property type="term" value="F:tRNA binding"/>
    <property type="evidence" value="ECO:0007669"/>
    <property type="project" value="UniProtKB-UniRule"/>
</dbReference>
<evidence type="ECO:0000256" key="1">
    <source>
        <dbReference type="ARBA" id="ARBA00013260"/>
    </source>
</evidence>
<feature type="binding site" evidence="7">
    <location>
        <position position="119"/>
    </location>
    <ligand>
        <name>tRNA</name>
        <dbReference type="ChEBI" id="CHEBI:17843"/>
    </ligand>
</feature>
<evidence type="ECO:0000256" key="4">
    <source>
        <dbReference type="ARBA" id="ARBA00022884"/>
    </source>
</evidence>
<evidence type="ECO:0000256" key="5">
    <source>
        <dbReference type="ARBA" id="ARBA00038063"/>
    </source>
</evidence>
<dbReference type="Gene3D" id="3.40.50.1470">
    <property type="entry name" value="Peptidyl-tRNA hydrolase"/>
    <property type="match status" value="1"/>
</dbReference>
<dbReference type="EC" id="3.1.1.29" evidence="1 7"/>
<feature type="active site" description="Proton acceptor" evidence="7">
    <location>
        <position position="27"/>
    </location>
</feature>
<dbReference type="PROSITE" id="PS01196">
    <property type="entry name" value="PEPT_TRNA_HYDROL_2"/>
    <property type="match status" value="1"/>
</dbReference>
<dbReference type="GO" id="GO:0004045">
    <property type="term" value="F:peptidyl-tRNA hydrolase activity"/>
    <property type="evidence" value="ECO:0007669"/>
    <property type="project" value="UniProtKB-UniRule"/>
</dbReference>
<dbReference type="PANTHER" id="PTHR17224:SF1">
    <property type="entry name" value="PEPTIDYL-TRNA HYDROLASE"/>
    <property type="match status" value="1"/>
</dbReference>
<dbReference type="NCBIfam" id="TIGR00447">
    <property type="entry name" value="pth"/>
    <property type="match status" value="1"/>
</dbReference>
<dbReference type="InterPro" id="IPR001328">
    <property type="entry name" value="Pept_tRNA_hydro"/>
</dbReference>
<keyword evidence="3 7" id="KW-0378">Hydrolase</keyword>
<dbReference type="GO" id="GO:0006515">
    <property type="term" value="P:protein quality control for misfolded or incompletely synthesized proteins"/>
    <property type="evidence" value="ECO:0007669"/>
    <property type="project" value="UniProtKB-UniRule"/>
</dbReference>
<evidence type="ECO:0000313" key="10">
    <source>
        <dbReference type="Proteomes" id="UP000244930"/>
    </source>
</evidence>
<feature type="compositionally biased region" description="Pro residues" evidence="8">
    <location>
        <begin position="195"/>
        <end position="207"/>
    </location>
</feature>
<comment type="subunit">
    <text evidence="7">Monomer.</text>
</comment>
<proteinExistence type="inferred from homology"/>
<sequence>MTTAAARPPRLVVGLGNPGTEYSETRHNAGFWFCERLADQLGARFSHESRFHGLVANARDAGIMLLMPQTFMNRSGQAIGALARFYRIEPAEILLVHDELDVPPGQLRLKFGGGLGGHNGLKDTSAHLNTNDYWRLRIGIGHPGDRNEVVNYVLKPARREEQTLIDEAIDRALLAWPILARGDWTAATQRLNARPAPPKPSKPPKAPRPVADTRGAPDNSKDETQS</sequence>
<dbReference type="EMBL" id="CP022187">
    <property type="protein sequence ID" value="AWI75707.1"/>
    <property type="molecule type" value="Genomic_DNA"/>
</dbReference>
<dbReference type="RefSeq" id="WP_108949412.1">
    <property type="nucleotide sequence ID" value="NZ_CP022187.1"/>
</dbReference>
<evidence type="ECO:0000256" key="8">
    <source>
        <dbReference type="SAM" id="MobiDB-lite"/>
    </source>
</evidence>
<reference evidence="9 10" key="1">
    <citation type="submission" date="2017-06" db="EMBL/GenBank/DDBJ databases">
        <title>Azoarcus.</title>
        <authorList>
            <person name="Woo J.-H."/>
            <person name="Kim H.-S."/>
        </authorList>
    </citation>
    <scope>NUCLEOTIDE SEQUENCE [LARGE SCALE GENOMIC DNA]</scope>
    <source>
        <strain evidence="9 10">TSPY31</strain>
    </source>
</reference>
<feature type="site" description="Discriminates between blocked and unblocked aminoacyl-tRNA" evidence="7">
    <location>
        <position position="17"/>
    </location>
</feature>
<feature type="binding site" evidence="7">
    <location>
        <position position="22"/>
    </location>
    <ligand>
        <name>tRNA</name>
        <dbReference type="ChEBI" id="CHEBI:17843"/>
    </ligand>
</feature>
<feature type="site" description="Stabilizes the basic form of H active site to accept a proton" evidence="7">
    <location>
        <position position="98"/>
    </location>
</feature>